<feature type="domain" description="HD" evidence="9">
    <location>
        <begin position="445"/>
        <end position="597"/>
    </location>
</feature>
<dbReference type="PROSITE" id="PS51671">
    <property type="entry name" value="ACT"/>
    <property type="match status" value="2"/>
</dbReference>
<accession>A0ABU6K4A7</accession>
<evidence type="ECO:0000256" key="1">
    <source>
        <dbReference type="ARBA" id="ARBA00022679"/>
    </source>
</evidence>
<dbReference type="InterPro" id="IPR043519">
    <property type="entry name" value="NT_sf"/>
</dbReference>
<dbReference type="CDD" id="cd04899">
    <property type="entry name" value="ACT_ACR-UUR-like_2"/>
    <property type="match status" value="1"/>
</dbReference>
<keyword evidence="5 7" id="KW-0460">Magnesium</keyword>
<dbReference type="PROSITE" id="PS51831">
    <property type="entry name" value="HD"/>
    <property type="match status" value="1"/>
</dbReference>
<comment type="similarity">
    <text evidence="7">Belongs to the GlnD family.</text>
</comment>
<reference evidence="10 11" key="1">
    <citation type="submission" date="2024-01" db="EMBL/GenBank/DDBJ databases">
        <title>Uliginosibacterium soil sp. nov.</title>
        <authorList>
            <person name="Lv Y."/>
        </authorList>
    </citation>
    <scope>NUCLEOTIDE SEQUENCE [LARGE SCALE GENOMIC DNA]</scope>
    <source>
        <strain evidence="10 11">H3</strain>
    </source>
</reference>
<keyword evidence="1 7" id="KW-0808">Transferase</keyword>
<dbReference type="PIRSF" id="PIRSF006288">
    <property type="entry name" value="PII_uridyltransf"/>
    <property type="match status" value="1"/>
</dbReference>
<evidence type="ECO:0000256" key="6">
    <source>
        <dbReference type="ARBA" id="ARBA00023268"/>
    </source>
</evidence>
<evidence type="ECO:0000256" key="2">
    <source>
        <dbReference type="ARBA" id="ARBA00022695"/>
    </source>
</evidence>
<dbReference type="HAMAP" id="MF_00277">
    <property type="entry name" value="PII_uridylyl_transf"/>
    <property type="match status" value="1"/>
</dbReference>
<evidence type="ECO:0000313" key="10">
    <source>
        <dbReference type="EMBL" id="MEC5386487.1"/>
    </source>
</evidence>
<comment type="domain">
    <text evidence="7">Has four distinct domains: an N-terminal nucleotidyltransferase (NT) domain responsible for UTase activity, a central HD domain that encodes UR activity, and two C-terminal ACT domains that seem to have a role in glutamine sensing.</text>
</comment>
<dbReference type="EMBL" id="JAYXHS010000002">
    <property type="protein sequence ID" value="MEC5386487.1"/>
    <property type="molecule type" value="Genomic_DNA"/>
</dbReference>
<evidence type="ECO:0000259" key="9">
    <source>
        <dbReference type="PROSITE" id="PS51831"/>
    </source>
</evidence>
<keyword evidence="6 7" id="KW-0511">Multifunctional enzyme</keyword>
<dbReference type="InterPro" id="IPR002912">
    <property type="entry name" value="ACT_dom"/>
</dbReference>
<comment type="catalytic activity">
    <reaction evidence="7">
        <text>[protein-PII]-L-tyrosine + UTP = [protein-PII]-uridylyl-L-tyrosine + diphosphate</text>
        <dbReference type="Rhea" id="RHEA:13673"/>
        <dbReference type="Rhea" id="RHEA-COMP:12147"/>
        <dbReference type="Rhea" id="RHEA-COMP:12148"/>
        <dbReference type="ChEBI" id="CHEBI:33019"/>
        <dbReference type="ChEBI" id="CHEBI:46398"/>
        <dbReference type="ChEBI" id="CHEBI:46858"/>
        <dbReference type="ChEBI" id="CHEBI:90602"/>
        <dbReference type="EC" id="2.7.7.59"/>
    </reaction>
</comment>
<dbReference type="SUPFAM" id="SSF81593">
    <property type="entry name" value="Nucleotidyltransferase substrate binding subunit/domain"/>
    <property type="match status" value="1"/>
</dbReference>
<comment type="cofactor">
    <cofactor evidence="7">
        <name>Mg(2+)</name>
        <dbReference type="ChEBI" id="CHEBI:18420"/>
    </cofactor>
</comment>
<proteinExistence type="inferred from homology"/>
<feature type="region of interest" description="Uridylyltransferase" evidence="7">
    <location>
        <begin position="1"/>
        <end position="326"/>
    </location>
</feature>
<dbReference type="Pfam" id="PF01909">
    <property type="entry name" value="NTP_transf_2"/>
    <property type="match status" value="1"/>
</dbReference>
<dbReference type="CDD" id="cd04900">
    <property type="entry name" value="ACT_UUR-like_1"/>
    <property type="match status" value="1"/>
</dbReference>
<dbReference type="GO" id="GO:0008773">
    <property type="term" value="F:[protein-PII] uridylyltransferase activity"/>
    <property type="evidence" value="ECO:0007669"/>
    <property type="project" value="UniProtKB-EC"/>
</dbReference>
<dbReference type="RefSeq" id="WP_327599452.1">
    <property type="nucleotide sequence ID" value="NZ_JAYXHS010000002.1"/>
</dbReference>
<dbReference type="CDD" id="cd05401">
    <property type="entry name" value="NT_GlnE_GlnD_like"/>
    <property type="match status" value="1"/>
</dbReference>
<evidence type="ECO:0000259" key="8">
    <source>
        <dbReference type="PROSITE" id="PS51671"/>
    </source>
</evidence>
<feature type="domain" description="ACT" evidence="8">
    <location>
        <begin position="792"/>
        <end position="860"/>
    </location>
</feature>
<dbReference type="EC" id="3.1.4.-" evidence="7"/>
<dbReference type="EC" id="2.7.7.59" evidence="7"/>
<dbReference type="Pfam" id="PF01966">
    <property type="entry name" value="HD"/>
    <property type="match status" value="1"/>
</dbReference>
<comment type="catalytic activity">
    <reaction evidence="7">
        <text>[protein-PII]-uridylyl-L-tyrosine + H2O = [protein-PII]-L-tyrosine + UMP + H(+)</text>
        <dbReference type="Rhea" id="RHEA:48600"/>
        <dbReference type="Rhea" id="RHEA-COMP:12147"/>
        <dbReference type="Rhea" id="RHEA-COMP:12148"/>
        <dbReference type="ChEBI" id="CHEBI:15377"/>
        <dbReference type="ChEBI" id="CHEBI:15378"/>
        <dbReference type="ChEBI" id="CHEBI:46858"/>
        <dbReference type="ChEBI" id="CHEBI:57865"/>
        <dbReference type="ChEBI" id="CHEBI:90602"/>
    </reaction>
</comment>
<dbReference type="NCBIfam" id="NF002837">
    <property type="entry name" value="PRK03059.1"/>
    <property type="match status" value="1"/>
</dbReference>
<organism evidence="10 11">
    <name type="scientific">Uliginosibacterium silvisoli</name>
    <dbReference type="NCBI Taxonomy" id="3114758"/>
    <lineage>
        <taxon>Bacteria</taxon>
        <taxon>Pseudomonadati</taxon>
        <taxon>Pseudomonadota</taxon>
        <taxon>Betaproteobacteria</taxon>
        <taxon>Rhodocyclales</taxon>
        <taxon>Zoogloeaceae</taxon>
        <taxon>Uliginosibacterium</taxon>
    </lineage>
</organism>
<dbReference type="SMART" id="SM00471">
    <property type="entry name" value="HDc"/>
    <property type="match status" value="1"/>
</dbReference>
<dbReference type="InterPro" id="IPR003607">
    <property type="entry name" value="HD/PDEase_dom"/>
</dbReference>
<dbReference type="SUPFAM" id="SSF55021">
    <property type="entry name" value="ACT-like"/>
    <property type="match status" value="2"/>
</dbReference>
<feature type="domain" description="ACT" evidence="8">
    <location>
        <begin position="684"/>
        <end position="766"/>
    </location>
</feature>
<protein>
    <recommendedName>
        <fullName evidence="7">Bifunctional uridylyltransferase/uridylyl-removing enzyme</fullName>
        <shortName evidence="7">UTase/UR</shortName>
    </recommendedName>
    <alternativeName>
        <fullName evidence="7">Bifunctional [protein-PII] modification enzyme</fullName>
    </alternativeName>
    <alternativeName>
        <fullName evidence="7">Bifunctional nitrogen sensor protein</fullName>
    </alternativeName>
    <domain>
        <recommendedName>
            <fullName evidence="7">[Protein-PII] uridylyltransferase</fullName>
            <shortName evidence="7">PII uridylyltransferase</shortName>
            <shortName evidence="7">UTase</shortName>
            <ecNumber evidence="7">2.7.7.59</ecNumber>
        </recommendedName>
    </domain>
    <domain>
        <recommendedName>
            <fullName evidence="7">[Protein-PII]-UMP uridylyl-removing enzyme</fullName>
            <shortName evidence="7">UR</shortName>
            <ecNumber evidence="7">3.1.4.-</ecNumber>
        </recommendedName>
    </domain>
</protein>
<comment type="caution">
    <text evidence="7">Lacks conserved residue(s) required for the propagation of feature annotation.</text>
</comment>
<comment type="caution">
    <text evidence="10">The sequence shown here is derived from an EMBL/GenBank/DDBJ whole genome shotgun (WGS) entry which is preliminary data.</text>
</comment>
<name>A0ABU6K4A7_9RHOO</name>
<keyword evidence="2 7" id="KW-0548">Nucleotidyltransferase</keyword>
<dbReference type="NCBIfam" id="TIGR01693">
    <property type="entry name" value="UTase_glnD"/>
    <property type="match status" value="1"/>
</dbReference>
<dbReference type="InterPro" id="IPR045865">
    <property type="entry name" value="ACT-like_dom_sf"/>
</dbReference>
<dbReference type="Pfam" id="PF08335">
    <property type="entry name" value="GlnD_UR_UTase"/>
    <property type="match status" value="1"/>
</dbReference>
<evidence type="ECO:0000256" key="4">
    <source>
        <dbReference type="ARBA" id="ARBA00022801"/>
    </source>
</evidence>
<gene>
    <name evidence="7" type="primary">glnD</name>
    <name evidence="10" type="ORF">VVD49_12185</name>
</gene>
<comment type="activity regulation">
    <text evidence="7">Uridylyltransferase (UTase) activity is inhibited by glutamine, while glutamine activates uridylyl-removing (UR) activity.</text>
</comment>
<dbReference type="Proteomes" id="UP001331561">
    <property type="component" value="Unassembled WGS sequence"/>
</dbReference>
<dbReference type="PANTHER" id="PTHR47320">
    <property type="entry name" value="BIFUNCTIONAL URIDYLYLTRANSFERASE/URIDYLYL-REMOVING ENZYME"/>
    <property type="match status" value="1"/>
</dbReference>
<keyword evidence="11" id="KW-1185">Reference proteome</keyword>
<keyword evidence="4 7" id="KW-0378">Hydrolase</keyword>
<sequence length="860" mass="98682">MSLSAPTPDRGQIDALRKKLAEGNALLRQTYETDKRSARLLQGRSRLVDGVLGELWQLCALPPEVTLVAVGGYGRGELYPYSDVDILVLMPTDEPDEVLRGKVERYIGFLWDLGLDIGHSVRTVDECMIESAQDVTVMTTMLESRRLTGSLPLYREFLRRIYIEFNPESFFHAKCAEQEQRYNRFNQTPYALEPNCKESPGGLRDLQVIIWISLAAGLGTRWSNLAKQGLITREEMRDLNAVERFMQQVRIRLHYIAGRREDRVIFDVQEALARAFGLEATKAKRASEVMMQRYYRAAKKITQLNTLILQNIGARYAQISHTESRPIDEHFQITGELLDIVDDQVFERHPPAMLESYLLMQKHHELKGMSARTLRALWHGRKLINAAFRRDPVNRANFVSIFQQPRGQTHELRRMNQYETLGAYIPAFGRIVGQMQHDLFHVYTVDQHILQVVRNVRRFALEEHGHEYPLMTRLMAEFQRPWVLYLAALFHDIAKGRGGDHSKLGMADARRFCREHGFVKEDVELVVWLVEQHLGMSQVAQKKDLADPDVIRNFAAMAGTERRLTALYLLTHADIRGTSPKVWNGWKGKLLEDLFMASRQLLRGDTPQQALGLDERREQVRERLRFYGLVPDVENALWADLDTVYFLRHDIEEIAWHTRMLYHCAHTERPIVKARPSPIEKGLQVMVYTPDQKDLFVRLCAYFSRMGYTILDAKIHTTNRGYALDSFVVFDPGHDSDYRDVISLIEHELADKLANQTAIDAPTSGRVSRQLKHFPITPAVSLQPDERGQRFILSIVAADRPGLLFTVARTLAEHGINLHTAKIATLGERAEDTFLVSSPSLENSGKTVQLESDLMERLRV</sequence>
<dbReference type="SUPFAM" id="SSF109604">
    <property type="entry name" value="HD-domain/PDEase-like"/>
    <property type="match status" value="1"/>
</dbReference>
<dbReference type="Pfam" id="PF01842">
    <property type="entry name" value="ACT"/>
    <property type="match status" value="1"/>
</dbReference>
<evidence type="ECO:0000256" key="3">
    <source>
        <dbReference type="ARBA" id="ARBA00022737"/>
    </source>
</evidence>
<comment type="function">
    <text evidence="7">Modifies, by uridylylation and deuridylylation, the PII regulatory proteins (GlnB and homologs), in response to the nitrogen status of the cell that GlnD senses through the glutamine level. Under low glutamine levels, catalyzes the conversion of the PII proteins and UTP to PII-UMP and PPi, while under higher glutamine levels, GlnD hydrolyzes PII-UMP to PII and UMP (deuridylylation). Thus, controls uridylylation state and activity of the PII proteins, and plays an important role in the regulation of nitrogen metabolism.</text>
</comment>
<dbReference type="InterPro" id="IPR010043">
    <property type="entry name" value="UTase/UR"/>
</dbReference>
<dbReference type="CDD" id="cd00077">
    <property type="entry name" value="HDc"/>
    <property type="match status" value="1"/>
</dbReference>
<dbReference type="InterPro" id="IPR006674">
    <property type="entry name" value="HD_domain"/>
</dbReference>
<dbReference type="SUPFAM" id="SSF81301">
    <property type="entry name" value="Nucleotidyltransferase"/>
    <property type="match status" value="1"/>
</dbReference>
<evidence type="ECO:0000313" key="11">
    <source>
        <dbReference type="Proteomes" id="UP001331561"/>
    </source>
</evidence>
<dbReference type="InterPro" id="IPR013546">
    <property type="entry name" value="PII_UdlTrfase/GS_AdlTrfase"/>
</dbReference>
<evidence type="ECO:0000256" key="5">
    <source>
        <dbReference type="ARBA" id="ARBA00022842"/>
    </source>
</evidence>
<dbReference type="Gene3D" id="3.30.70.260">
    <property type="match status" value="1"/>
</dbReference>
<keyword evidence="3" id="KW-0677">Repeat</keyword>
<evidence type="ECO:0000256" key="7">
    <source>
        <dbReference type="HAMAP-Rule" id="MF_00277"/>
    </source>
</evidence>
<dbReference type="InterPro" id="IPR002934">
    <property type="entry name" value="Polymerase_NTP_transf_dom"/>
</dbReference>
<dbReference type="PANTHER" id="PTHR47320:SF1">
    <property type="entry name" value="BIFUNCTIONAL URIDYLYLTRANSFERASE_URIDYLYL-REMOVING ENZYME"/>
    <property type="match status" value="1"/>
</dbReference>
<dbReference type="Gene3D" id="1.10.3210.10">
    <property type="entry name" value="Hypothetical protein af1432"/>
    <property type="match status" value="1"/>
</dbReference>